<reference evidence="11" key="1">
    <citation type="submission" date="2018-05" db="EMBL/GenBank/DDBJ databases">
        <authorList>
            <person name="Lanie J.A."/>
            <person name="Ng W.-L."/>
            <person name="Kazmierczak K.M."/>
            <person name="Andrzejewski T.M."/>
            <person name="Davidsen T.M."/>
            <person name="Wayne K.J."/>
            <person name="Tettelin H."/>
            <person name="Glass J.I."/>
            <person name="Rusch D."/>
            <person name="Podicherti R."/>
            <person name="Tsui H.-C.T."/>
            <person name="Winkler M.E."/>
        </authorList>
    </citation>
    <scope>NUCLEOTIDE SEQUENCE</scope>
</reference>
<dbReference type="GO" id="GO:0000107">
    <property type="term" value="F:imidazoleglycerol-phosphate synthase activity"/>
    <property type="evidence" value="ECO:0007669"/>
    <property type="project" value="TreeGrafter"/>
</dbReference>
<accession>A0A381T3C2</accession>
<name>A0A381T3C2_9ZZZZ</name>
<dbReference type="InterPro" id="IPR029062">
    <property type="entry name" value="Class_I_gatase-like"/>
</dbReference>
<dbReference type="CDD" id="cd01748">
    <property type="entry name" value="GATase1_IGP_Synthase"/>
    <property type="match status" value="1"/>
</dbReference>
<dbReference type="HAMAP" id="MF_00278">
    <property type="entry name" value="HisH"/>
    <property type="match status" value="1"/>
</dbReference>
<evidence type="ECO:0000259" key="10">
    <source>
        <dbReference type="Pfam" id="PF00117"/>
    </source>
</evidence>
<dbReference type="InterPro" id="IPR017926">
    <property type="entry name" value="GATASE"/>
</dbReference>
<comment type="catalytic activity">
    <reaction evidence="8">
        <text>5-[(5-phospho-1-deoxy-D-ribulos-1-ylimino)methylamino]-1-(5-phospho-beta-D-ribosyl)imidazole-4-carboxamide + L-glutamine = D-erythro-1-(imidazol-4-yl)glycerol 3-phosphate + 5-amino-1-(5-phospho-beta-D-ribosyl)imidazole-4-carboxamide + L-glutamate + H(+)</text>
        <dbReference type="Rhea" id="RHEA:24793"/>
        <dbReference type="ChEBI" id="CHEBI:15378"/>
        <dbReference type="ChEBI" id="CHEBI:29985"/>
        <dbReference type="ChEBI" id="CHEBI:58278"/>
        <dbReference type="ChEBI" id="CHEBI:58359"/>
        <dbReference type="ChEBI" id="CHEBI:58475"/>
        <dbReference type="ChEBI" id="CHEBI:58525"/>
        <dbReference type="EC" id="4.3.2.10"/>
    </reaction>
</comment>
<dbReference type="EMBL" id="UINC01003965">
    <property type="protein sequence ID" value="SVA10705.1"/>
    <property type="molecule type" value="Genomic_DNA"/>
</dbReference>
<keyword evidence="3" id="KW-0028">Amino-acid biosynthesis</keyword>
<dbReference type="UniPathway" id="UPA00031">
    <property type="reaction ID" value="UER00010"/>
</dbReference>
<organism evidence="11">
    <name type="scientific">marine metagenome</name>
    <dbReference type="NCBI Taxonomy" id="408172"/>
    <lineage>
        <taxon>unclassified sequences</taxon>
        <taxon>metagenomes</taxon>
        <taxon>ecological metagenomes</taxon>
    </lineage>
</organism>
<dbReference type="GO" id="GO:0000105">
    <property type="term" value="P:L-histidine biosynthetic process"/>
    <property type="evidence" value="ECO:0007669"/>
    <property type="project" value="UniProtKB-UniPathway"/>
</dbReference>
<evidence type="ECO:0000313" key="11">
    <source>
        <dbReference type="EMBL" id="SVA10705.1"/>
    </source>
</evidence>
<dbReference type="GO" id="GO:0016829">
    <property type="term" value="F:lyase activity"/>
    <property type="evidence" value="ECO:0007669"/>
    <property type="project" value="UniProtKB-KW"/>
</dbReference>
<evidence type="ECO:0000256" key="9">
    <source>
        <dbReference type="ARBA" id="ARBA00049534"/>
    </source>
</evidence>
<dbReference type="AlphaFoldDB" id="A0A381T3C2"/>
<dbReference type="NCBIfam" id="TIGR01855">
    <property type="entry name" value="IMP_synth_hisH"/>
    <property type="match status" value="1"/>
</dbReference>
<evidence type="ECO:0000256" key="4">
    <source>
        <dbReference type="ARBA" id="ARBA00022801"/>
    </source>
</evidence>
<keyword evidence="7" id="KW-0456">Lyase</keyword>
<evidence type="ECO:0000256" key="6">
    <source>
        <dbReference type="ARBA" id="ARBA00023102"/>
    </source>
</evidence>
<comment type="catalytic activity">
    <reaction evidence="9">
        <text>L-glutamine + H2O = L-glutamate + NH4(+)</text>
        <dbReference type="Rhea" id="RHEA:15889"/>
        <dbReference type="ChEBI" id="CHEBI:15377"/>
        <dbReference type="ChEBI" id="CHEBI:28938"/>
        <dbReference type="ChEBI" id="CHEBI:29985"/>
        <dbReference type="ChEBI" id="CHEBI:58359"/>
        <dbReference type="EC" id="3.5.1.2"/>
    </reaction>
</comment>
<dbReference type="Gene3D" id="3.40.50.880">
    <property type="match status" value="1"/>
</dbReference>
<proteinExistence type="inferred from homology"/>
<dbReference type="InterPro" id="IPR010139">
    <property type="entry name" value="Imidazole-glycPsynth_HisH"/>
</dbReference>
<evidence type="ECO:0000256" key="5">
    <source>
        <dbReference type="ARBA" id="ARBA00022962"/>
    </source>
</evidence>
<feature type="domain" description="Glutamine amidotransferase" evidence="10">
    <location>
        <begin position="8"/>
        <end position="199"/>
    </location>
</feature>
<evidence type="ECO:0000256" key="8">
    <source>
        <dbReference type="ARBA" id="ARBA00047838"/>
    </source>
</evidence>
<dbReference type="PANTHER" id="PTHR42701">
    <property type="entry name" value="IMIDAZOLE GLYCEROL PHOSPHATE SYNTHASE SUBUNIT HISH"/>
    <property type="match status" value="1"/>
</dbReference>
<dbReference type="PANTHER" id="PTHR42701:SF1">
    <property type="entry name" value="IMIDAZOLE GLYCEROL PHOSPHATE SYNTHASE SUBUNIT HISH"/>
    <property type="match status" value="1"/>
</dbReference>
<evidence type="ECO:0000256" key="2">
    <source>
        <dbReference type="ARBA" id="ARBA00011152"/>
    </source>
</evidence>
<comment type="subunit">
    <text evidence="2">Heterodimer of HisH and HisF.</text>
</comment>
<gene>
    <name evidence="11" type="ORF">METZ01_LOCUS63559</name>
</gene>
<keyword evidence="4" id="KW-0378">Hydrolase</keyword>
<dbReference type="PIRSF" id="PIRSF000495">
    <property type="entry name" value="Amidotransf_hisH"/>
    <property type="match status" value="1"/>
</dbReference>
<keyword evidence="6" id="KW-0368">Histidine biosynthesis</keyword>
<dbReference type="GO" id="GO:0004359">
    <property type="term" value="F:glutaminase activity"/>
    <property type="evidence" value="ECO:0007669"/>
    <property type="project" value="UniProtKB-EC"/>
</dbReference>
<keyword evidence="5" id="KW-0315">Glutamine amidotransferase</keyword>
<evidence type="ECO:0000256" key="7">
    <source>
        <dbReference type="ARBA" id="ARBA00023239"/>
    </source>
</evidence>
<dbReference type="Pfam" id="PF00117">
    <property type="entry name" value="GATase"/>
    <property type="match status" value="1"/>
</dbReference>
<evidence type="ECO:0000256" key="3">
    <source>
        <dbReference type="ARBA" id="ARBA00022605"/>
    </source>
</evidence>
<protein>
    <recommendedName>
        <fullName evidence="10">Glutamine amidotransferase domain-containing protein</fullName>
    </recommendedName>
</protein>
<comment type="pathway">
    <text evidence="1">Amino-acid biosynthesis; L-histidine biosynthesis; L-histidine from 5-phospho-alpha-D-ribose 1-diphosphate: step 5/9.</text>
</comment>
<sequence>MIRPKIAVIDYQAGNLRSVEKALVRTGADALVTSNPSVIESCDGIVFPGQGACDSSMINLKNRSLDNLILQLISAKKPFMGVCLGLQLLLQTSEEGKEKCLGLIAGTVKRFPEGNKIPHMGWNEVNIKSDHPVLASLPNNSHFYFVHSYFADPADKNIIAATTKYGVEFCSAVAFQNVVAVQFHPEKSGDIGLKIYKNFVEFTKKSMDVSF</sequence>
<evidence type="ECO:0000256" key="1">
    <source>
        <dbReference type="ARBA" id="ARBA00005091"/>
    </source>
</evidence>
<dbReference type="PROSITE" id="PS51273">
    <property type="entry name" value="GATASE_TYPE_1"/>
    <property type="match status" value="1"/>
</dbReference>
<dbReference type="SUPFAM" id="SSF52317">
    <property type="entry name" value="Class I glutamine amidotransferase-like"/>
    <property type="match status" value="1"/>
</dbReference>